<sequence length="129" mass="15116">MENLTNTSNIITIEQLNENEKPKFKIIGDSLIIFHMSLVIKDVKKESIFWQNLVEKDLIKKTFKLDPNTCIMDDLTFQYSNEKAIINMKLPKHVFDSVEYNIDKNPWEQLRDAIKEMLGIDISNAKVKK</sequence>
<evidence type="ECO:0000313" key="2">
    <source>
        <dbReference type="Proteomes" id="UP000028705"/>
    </source>
</evidence>
<gene>
    <name evidence="1" type="ORF">IW15_18085</name>
</gene>
<dbReference type="Proteomes" id="UP000028705">
    <property type="component" value="Unassembled WGS sequence"/>
</dbReference>
<evidence type="ECO:0000313" key="1">
    <source>
        <dbReference type="EMBL" id="KFF11066.1"/>
    </source>
</evidence>
<name>A0A086A302_9FLAO</name>
<organism evidence="1 2">
    <name type="scientific">Chryseobacterium soli</name>
    <dbReference type="NCBI Taxonomy" id="445961"/>
    <lineage>
        <taxon>Bacteria</taxon>
        <taxon>Pseudomonadati</taxon>
        <taxon>Bacteroidota</taxon>
        <taxon>Flavobacteriia</taxon>
        <taxon>Flavobacteriales</taxon>
        <taxon>Weeksellaceae</taxon>
        <taxon>Chryseobacterium group</taxon>
        <taxon>Chryseobacterium</taxon>
    </lineage>
</organism>
<dbReference type="RefSeq" id="WP_034713935.1">
    <property type="nucleotide sequence ID" value="NZ_JPRH01000008.1"/>
</dbReference>
<keyword evidence="2" id="KW-1185">Reference proteome</keyword>
<dbReference type="OrthoDB" id="9852391at2"/>
<dbReference type="EMBL" id="JPRH01000008">
    <property type="protein sequence ID" value="KFF11066.1"/>
    <property type="molecule type" value="Genomic_DNA"/>
</dbReference>
<proteinExistence type="predicted"/>
<reference evidence="1 2" key="1">
    <citation type="submission" date="2014-07" db="EMBL/GenBank/DDBJ databases">
        <title>Genome of Chryseobacterium soli DSM 19298.</title>
        <authorList>
            <person name="Stropko S.J."/>
            <person name="Pipes S.E."/>
            <person name="Newman J."/>
        </authorList>
    </citation>
    <scope>NUCLEOTIDE SEQUENCE [LARGE SCALE GENOMIC DNA]</scope>
    <source>
        <strain evidence="1 2">DSM 19298</strain>
    </source>
</reference>
<protein>
    <submittedName>
        <fullName evidence="1">Uncharacterized protein</fullName>
    </submittedName>
</protein>
<dbReference type="AlphaFoldDB" id="A0A086A302"/>
<dbReference type="STRING" id="445961.IW15_18085"/>
<comment type="caution">
    <text evidence="1">The sequence shown here is derived from an EMBL/GenBank/DDBJ whole genome shotgun (WGS) entry which is preliminary data.</text>
</comment>
<accession>A0A086A302</accession>